<dbReference type="Pfam" id="PF14273">
    <property type="entry name" value="DUF4360"/>
    <property type="match status" value="1"/>
</dbReference>
<dbReference type="AlphaFoldDB" id="A0A2J6SEF6"/>
<evidence type="ECO:0000313" key="1">
    <source>
        <dbReference type="EMBL" id="PMD49134.1"/>
    </source>
</evidence>
<name>A0A2J6SEF6_9HELO</name>
<dbReference type="OrthoDB" id="152248at2759"/>
<reference evidence="1 2" key="1">
    <citation type="submission" date="2016-04" db="EMBL/GenBank/DDBJ databases">
        <title>A degradative enzymes factory behind the ericoid mycorrhizal symbiosis.</title>
        <authorList>
            <consortium name="DOE Joint Genome Institute"/>
            <person name="Martino E."/>
            <person name="Morin E."/>
            <person name="Grelet G."/>
            <person name="Kuo A."/>
            <person name="Kohler A."/>
            <person name="Daghino S."/>
            <person name="Barry K."/>
            <person name="Choi C."/>
            <person name="Cichocki N."/>
            <person name="Clum A."/>
            <person name="Copeland A."/>
            <person name="Hainaut M."/>
            <person name="Haridas S."/>
            <person name="Labutti K."/>
            <person name="Lindquist E."/>
            <person name="Lipzen A."/>
            <person name="Khouja H.-R."/>
            <person name="Murat C."/>
            <person name="Ohm R."/>
            <person name="Olson A."/>
            <person name="Spatafora J."/>
            <person name="Veneault-Fourrey C."/>
            <person name="Henrissat B."/>
            <person name="Grigoriev I."/>
            <person name="Martin F."/>
            <person name="Perotto S."/>
        </authorList>
    </citation>
    <scope>NUCLEOTIDE SEQUENCE [LARGE SCALE GENOMIC DNA]</scope>
    <source>
        <strain evidence="1 2">E</strain>
    </source>
</reference>
<dbReference type="PANTHER" id="PTHR38847">
    <property type="match status" value="1"/>
</dbReference>
<dbReference type="RefSeq" id="XP_024726038.1">
    <property type="nucleotide sequence ID" value="XM_024885537.1"/>
</dbReference>
<sequence length="155" mass="16700">MGEISYGGSGCPQSSLSFIYTIIFNGYTSSMGTNISARENRKHCRINLNILYPTGIQYSPMSVGYSGYANFEDGVQGLHQTSYYFSGSFAGPTSAAYSFEEAIDPTGAVVWSPCNSPIPLNINNRVRLTGDSNSAGNGVLYDSGILDLTLQWKSC</sequence>
<gene>
    <name evidence="1" type="ORF">K444DRAFT_649072</name>
</gene>
<keyword evidence="2" id="KW-1185">Reference proteome</keyword>
<organism evidence="1 2">
    <name type="scientific">Hyaloscypha bicolor E</name>
    <dbReference type="NCBI Taxonomy" id="1095630"/>
    <lineage>
        <taxon>Eukaryota</taxon>
        <taxon>Fungi</taxon>
        <taxon>Dikarya</taxon>
        <taxon>Ascomycota</taxon>
        <taxon>Pezizomycotina</taxon>
        <taxon>Leotiomycetes</taxon>
        <taxon>Helotiales</taxon>
        <taxon>Hyaloscyphaceae</taxon>
        <taxon>Hyaloscypha</taxon>
        <taxon>Hyaloscypha bicolor</taxon>
    </lineage>
</organism>
<dbReference type="STRING" id="1095630.A0A2J6SEF6"/>
<accession>A0A2J6SEF6</accession>
<dbReference type="GeneID" id="36593614"/>
<dbReference type="EMBL" id="KZ613936">
    <property type="protein sequence ID" value="PMD49134.1"/>
    <property type="molecule type" value="Genomic_DNA"/>
</dbReference>
<dbReference type="InterPro" id="IPR025649">
    <property type="entry name" value="DUF4360"/>
</dbReference>
<proteinExistence type="predicted"/>
<evidence type="ECO:0000313" key="2">
    <source>
        <dbReference type="Proteomes" id="UP000235371"/>
    </source>
</evidence>
<protein>
    <submittedName>
        <fullName evidence="1">Uncharacterized protein</fullName>
    </submittedName>
</protein>
<dbReference type="Proteomes" id="UP000235371">
    <property type="component" value="Unassembled WGS sequence"/>
</dbReference>
<dbReference type="PANTHER" id="PTHR38847:SF1">
    <property type="entry name" value="PSEUDOURIDINE SYNTHASE RSUA_RLUA-LIKE DOMAIN-CONTAINING PROTEIN"/>
    <property type="match status" value="1"/>
</dbReference>
<dbReference type="InParanoid" id="A0A2J6SEF6"/>